<dbReference type="AlphaFoldDB" id="A0A3P6F1P2"/>
<gene>
    <name evidence="2" type="ORF">BOLC5T33805H</name>
</gene>
<organism evidence="2">
    <name type="scientific">Brassica oleracea</name>
    <name type="common">Wild cabbage</name>
    <dbReference type="NCBI Taxonomy" id="3712"/>
    <lineage>
        <taxon>Eukaryota</taxon>
        <taxon>Viridiplantae</taxon>
        <taxon>Streptophyta</taxon>
        <taxon>Embryophyta</taxon>
        <taxon>Tracheophyta</taxon>
        <taxon>Spermatophyta</taxon>
        <taxon>Magnoliopsida</taxon>
        <taxon>eudicotyledons</taxon>
        <taxon>Gunneridae</taxon>
        <taxon>Pentapetalae</taxon>
        <taxon>rosids</taxon>
        <taxon>malvids</taxon>
        <taxon>Brassicales</taxon>
        <taxon>Brassicaceae</taxon>
        <taxon>Brassiceae</taxon>
        <taxon>Brassica</taxon>
    </lineage>
</organism>
<feature type="transmembrane region" description="Helical" evidence="1">
    <location>
        <begin position="101"/>
        <end position="123"/>
    </location>
</feature>
<name>A0A3P6F1P2_BRAOL</name>
<evidence type="ECO:0000256" key="1">
    <source>
        <dbReference type="SAM" id="Phobius"/>
    </source>
</evidence>
<keyword evidence="1" id="KW-0472">Membrane</keyword>
<evidence type="ECO:0000313" key="2">
    <source>
        <dbReference type="EMBL" id="VDD46258.1"/>
    </source>
</evidence>
<accession>A0A3P6F1P2</accession>
<protein>
    <submittedName>
        <fullName evidence="2">Uncharacterized protein</fullName>
    </submittedName>
</protein>
<reference evidence="2" key="1">
    <citation type="submission" date="2018-11" db="EMBL/GenBank/DDBJ databases">
        <authorList>
            <consortium name="Genoscope - CEA"/>
            <person name="William W."/>
        </authorList>
    </citation>
    <scope>NUCLEOTIDE SEQUENCE</scope>
</reference>
<keyword evidence="1" id="KW-1133">Transmembrane helix</keyword>
<proteinExistence type="predicted"/>
<keyword evidence="1" id="KW-0812">Transmembrane</keyword>
<feature type="transmembrane region" description="Helical" evidence="1">
    <location>
        <begin position="71"/>
        <end position="89"/>
    </location>
</feature>
<dbReference type="EMBL" id="LR031877">
    <property type="protein sequence ID" value="VDD46258.1"/>
    <property type="molecule type" value="Genomic_DNA"/>
</dbReference>
<sequence length="142" mass="16972">MQFTNIMYLRTKQVIFLCLYSSMPFKGLNKKVAIGIELLTLDDCIASSHIGGRLNGVYTDIYFYMKYKYKINIYIYIYIHICIYIYIIFEKTKHKYILNPLLCISIYFNIYKYQKVLLLFLFLQFFPNKVKKTEIVFVSPTG</sequence>